<feature type="compositionally biased region" description="Polar residues" evidence="5">
    <location>
        <begin position="235"/>
        <end position="244"/>
    </location>
</feature>
<keyword evidence="2" id="KW-0812">Transmembrane</keyword>
<keyword evidence="7" id="KW-1185">Reference proteome</keyword>
<evidence type="ECO:0000256" key="3">
    <source>
        <dbReference type="ARBA" id="ARBA00022989"/>
    </source>
</evidence>
<accession>A0A7R9MMV6</accession>
<dbReference type="GO" id="GO:0016020">
    <property type="term" value="C:membrane"/>
    <property type="evidence" value="ECO:0007669"/>
    <property type="project" value="UniProtKB-SubCell"/>
</dbReference>
<comment type="subcellular location">
    <subcellularLocation>
        <location evidence="1">Membrane</location>
    </subcellularLocation>
</comment>
<dbReference type="GO" id="GO:0005737">
    <property type="term" value="C:cytoplasm"/>
    <property type="evidence" value="ECO:0007669"/>
    <property type="project" value="TreeGrafter"/>
</dbReference>
<gene>
    <name evidence="6" type="ORF">ONB1V03_LOCUS19835</name>
</gene>
<dbReference type="PANTHER" id="PTHR12953:SF0">
    <property type="entry name" value="SUN DOMAIN-CONTAINING OSSIFICATION FACTOR"/>
    <property type="match status" value="1"/>
</dbReference>
<keyword evidence="3" id="KW-1133">Transmembrane helix</keyword>
<feature type="non-terminal residue" evidence="6">
    <location>
        <position position="407"/>
    </location>
</feature>
<evidence type="ECO:0000256" key="2">
    <source>
        <dbReference type="ARBA" id="ARBA00022692"/>
    </source>
</evidence>
<dbReference type="GO" id="GO:0034975">
    <property type="term" value="P:protein folding in endoplasmic reticulum"/>
    <property type="evidence" value="ECO:0007669"/>
    <property type="project" value="TreeGrafter"/>
</dbReference>
<name>A0A7R9MMV6_9ACAR</name>
<evidence type="ECO:0000256" key="5">
    <source>
        <dbReference type="SAM" id="MobiDB-lite"/>
    </source>
</evidence>
<sequence>VVRVFGTSLFEEVERIDTLDANQLSTGAVSAVDEDESAIGEELVGENTSGQNLFGTARDAVYDIVRKAAQALNGNQKEAPESTPNETNTVPTNGSTDCWELFAIRLYPKVDKYLRICATNGNQSTSCLYLKALFGLPLYQLMIDQYMSVNNVSNPWPPTISSLFQCNAQKKETISVTNESINVESSLVSRDFESIAPTKPIANDWAAAPVSSIDSMVPAFNSASIQMDSVSTFARSTPSSTSIVPTHVVTSDGGVGQQAATDDHKESAVPQPLSNESTTADSSKSVSTNSEDLSAVPLTNTNNTETTGAASAEDTSANVTAPTTAPINGQQVVPANGQPLNGNANGYLMGGVGMGGNTKESVVIRLTNRIKSLEVNLSLSSQYLEQLSQRYRKQMEEMQRAFNITIS</sequence>
<feature type="region of interest" description="Disordered" evidence="5">
    <location>
        <begin position="73"/>
        <end position="92"/>
    </location>
</feature>
<dbReference type="AlphaFoldDB" id="A0A7R9MMV6"/>
<dbReference type="EMBL" id="OC946511">
    <property type="protein sequence ID" value="CAD7663275.1"/>
    <property type="molecule type" value="Genomic_DNA"/>
</dbReference>
<feature type="region of interest" description="Disordered" evidence="5">
    <location>
        <begin position="235"/>
        <end position="317"/>
    </location>
</feature>
<feature type="non-terminal residue" evidence="6">
    <location>
        <position position="1"/>
    </location>
</feature>
<dbReference type="EMBL" id="CAJPVJ010031686">
    <property type="protein sequence ID" value="CAG2180412.1"/>
    <property type="molecule type" value="Genomic_DNA"/>
</dbReference>
<protein>
    <submittedName>
        <fullName evidence="6">Uncharacterized protein</fullName>
    </submittedName>
</protein>
<keyword evidence="4" id="KW-0472">Membrane</keyword>
<evidence type="ECO:0000313" key="6">
    <source>
        <dbReference type="EMBL" id="CAD7663275.1"/>
    </source>
</evidence>
<organism evidence="6">
    <name type="scientific">Oppiella nova</name>
    <dbReference type="NCBI Taxonomy" id="334625"/>
    <lineage>
        <taxon>Eukaryota</taxon>
        <taxon>Metazoa</taxon>
        <taxon>Ecdysozoa</taxon>
        <taxon>Arthropoda</taxon>
        <taxon>Chelicerata</taxon>
        <taxon>Arachnida</taxon>
        <taxon>Acari</taxon>
        <taxon>Acariformes</taxon>
        <taxon>Sarcoptiformes</taxon>
        <taxon>Oribatida</taxon>
        <taxon>Brachypylina</taxon>
        <taxon>Oppioidea</taxon>
        <taxon>Oppiidae</taxon>
        <taxon>Oppiella</taxon>
    </lineage>
</organism>
<dbReference type="InterPro" id="IPR045120">
    <property type="entry name" value="Suco/Slp1-like"/>
</dbReference>
<evidence type="ECO:0000256" key="1">
    <source>
        <dbReference type="ARBA" id="ARBA00004370"/>
    </source>
</evidence>
<evidence type="ECO:0000256" key="4">
    <source>
        <dbReference type="ARBA" id="ARBA00023136"/>
    </source>
</evidence>
<dbReference type="OrthoDB" id="266334at2759"/>
<reference evidence="6" key="1">
    <citation type="submission" date="2020-11" db="EMBL/GenBank/DDBJ databases">
        <authorList>
            <person name="Tran Van P."/>
        </authorList>
    </citation>
    <scope>NUCLEOTIDE SEQUENCE</scope>
</reference>
<evidence type="ECO:0000313" key="7">
    <source>
        <dbReference type="Proteomes" id="UP000728032"/>
    </source>
</evidence>
<feature type="compositionally biased region" description="Polar residues" evidence="5">
    <location>
        <begin position="272"/>
        <end position="292"/>
    </location>
</feature>
<dbReference type="Proteomes" id="UP000728032">
    <property type="component" value="Unassembled WGS sequence"/>
</dbReference>
<dbReference type="PANTHER" id="PTHR12953">
    <property type="entry name" value="MEMBRANE PROTEIN CH1 RELATED"/>
    <property type="match status" value="1"/>
</dbReference>
<proteinExistence type="predicted"/>